<evidence type="ECO:0000313" key="2">
    <source>
        <dbReference type="EMBL" id="KAK7390635.1"/>
    </source>
</evidence>
<keyword evidence="3" id="KW-1185">Reference proteome</keyword>
<sequence length="84" mass="9749">MISFSPCSLDCDIMKRKRHTTPFPSSDPPIKAPAPHSLHPSPFTTNNSFFLTHLLTSYLNKRKKKNQNAFFFNHHSLEMYDPSR</sequence>
<name>A0AAN9S8A6_PSOTE</name>
<comment type="caution">
    <text evidence="2">The sequence shown here is derived from an EMBL/GenBank/DDBJ whole genome shotgun (WGS) entry which is preliminary data.</text>
</comment>
<reference evidence="2 3" key="1">
    <citation type="submission" date="2024-01" db="EMBL/GenBank/DDBJ databases">
        <title>The genomes of 5 underutilized Papilionoideae crops provide insights into root nodulation and disease resistanc.</title>
        <authorList>
            <person name="Jiang F."/>
        </authorList>
    </citation>
    <scope>NUCLEOTIDE SEQUENCE [LARGE SCALE GENOMIC DNA]</scope>
    <source>
        <strain evidence="2">DUOXIRENSHENG_FW03</strain>
        <tissue evidence="2">Leaves</tissue>
    </source>
</reference>
<dbReference type="EMBL" id="JAYMYS010000006">
    <property type="protein sequence ID" value="KAK7390635.1"/>
    <property type="molecule type" value="Genomic_DNA"/>
</dbReference>
<protein>
    <submittedName>
        <fullName evidence="2">Uncharacterized protein</fullName>
    </submittedName>
</protein>
<feature type="region of interest" description="Disordered" evidence="1">
    <location>
        <begin position="18"/>
        <end position="38"/>
    </location>
</feature>
<gene>
    <name evidence="2" type="ORF">VNO78_25973</name>
</gene>
<proteinExistence type="predicted"/>
<dbReference type="AlphaFoldDB" id="A0AAN9S8A6"/>
<evidence type="ECO:0000313" key="3">
    <source>
        <dbReference type="Proteomes" id="UP001386955"/>
    </source>
</evidence>
<organism evidence="2 3">
    <name type="scientific">Psophocarpus tetragonolobus</name>
    <name type="common">Winged bean</name>
    <name type="synonym">Dolichos tetragonolobus</name>
    <dbReference type="NCBI Taxonomy" id="3891"/>
    <lineage>
        <taxon>Eukaryota</taxon>
        <taxon>Viridiplantae</taxon>
        <taxon>Streptophyta</taxon>
        <taxon>Embryophyta</taxon>
        <taxon>Tracheophyta</taxon>
        <taxon>Spermatophyta</taxon>
        <taxon>Magnoliopsida</taxon>
        <taxon>eudicotyledons</taxon>
        <taxon>Gunneridae</taxon>
        <taxon>Pentapetalae</taxon>
        <taxon>rosids</taxon>
        <taxon>fabids</taxon>
        <taxon>Fabales</taxon>
        <taxon>Fabaceae</taxon>
        <taxon>Papilionoideae</taxon>
        <taxon>50 kb inversion clade</taxon>
        <taxon>NPAAA clade</taxon>
        <taxon>indigoferoid/millettioid clade</taxon>
        <taxon>Phaseoleae</taxon>
        <taxon>Psophocarpus</taxon>
    </lineage>
</organism>
<accession>A0AAN9S8A6</accession>
<dbReference type="Proteomes" id="UP001386955">
    <property type="component" value="Unassembled WGS sequence"/>
</dbReference>
<evidence type="ECO:0000256" key="1">
    <source>
        <dbReference type="SAM" id="MobiDB-lite"/>
    </source>
</evidence>